<keyword evidence="1" id="KW-1003">Cell membrane</keyword>
<evidence type="ECO:0000313" key="9">
    <source>
        <dbReference type="Proteomes" id="UP000024836"/>
    </source>
</evidence>
<evidence type="ECO:0000259" key="7">
    <source>
        <dbReference type="Pfam" id="PF06305"/>
    </source>
</evidence>
<dbReference type="OrthoDB" id="7689797at2"/>
<dbReference type="GO" id="GO:0005886">
    <property type="term" value="C:plasma membrane"/>
    <property type="evidence" value="ECO:0007669"/>
    <property type="project" value="InterPro"/>
</dbReference>
<dbReference type="eggNOG" id="COG5416">
    <property type="taxonomic scope" value="Bacteria"/>
</dbReference>
<dbReference type="PATRIC" id="fig|1461693.3.peg.1833"/>
<evidence type="ECO:0000256" key="3">
    <source>
        <dbReference type="ARBA" id="ARBA00022989"/>
    </source>
</evidence>
<evidence type="ECO:0000256" key="5">
    <source>
        <dbReference type="SAM" id="MobiDB-lite"/>
    </source>
</evidence>
<comment type="caution">
    <text evidence="8">The sequence shown here is derived from an EMBL/GenBank/DDBJ whole genome shotgun (WGS) entry which is preliminary data.</text>
</comment>
<gene>
    <name evidence="8" type="ORF">ATO10_09033</name>
</gene>
<sequence length="120" mass="13429">MLRYLRYLFLAALGLCLVTVALANRQLVHLKLLPEDIAGFSGMQLDIQLPMFVVVFGGIIAGLLIGFVWEWLREARLRAEGDRAKRDAKKLEREVKKLRQPDPAKGDDVLALLDGDSAAR</sequence>
<organism evidence="8 9">
    <name type="scientific">Actibacterium atlanticum</name>
    <dbReference type="NCBI Taxonomy" id="1461693"/>
    <lineage>
        <taxon>Bacteria</taxon>
        <taxon>Pseudomonadati</taxon>
        <taxon>Pseudomonadota</taxon>
        <taxon>Alphaproteobacteria</taxon>
        <taxon>Rhodobacterales</taxon>
        <taxon>Roseobacteraceae</taxon>
        <taxon>Actibacterium</taxon>
    </lineage>
</organism>
<feature type="transmembrane region" description="Helical" evidence="6">
    <location>
        <begin position="47"/>
        <end position="69"/>
    </location>
</feature>
<protein>
    <recommendedName>
        <fullName evidence="7">Lipopolysaccharide assembly protein A domain-containing protein</fullName>
    </recommendedName>
</protein>
<evidence type="ECO:0000256" key="4">
    <source>
        <dbReference type="ARBA" id="ARBA00023136"/>
    </source>
</evidence>
<reference evidence="8 9" key="1">
    <citation type="submission" date="2013-04" db="EMBL/GenBank/DDBJ databases">
        <title>Shimia sp. 22II-S11-Z10 Genome Sequencing.</title>
        <authorList>
            <person name="Lai Q."/>
            <person name="Li G."/>
            <person name="Shao Z."/>
        </authorList>
    </citation>
    <scope>NUCLEOTIDE SEQUENCE [LARGE SCALE GENOMIC DNA]</scope>
    <source>
        <strain evidence="9">22II-S11-Z10</strain>
    </source>
</reference>
<evidence type="ECO:0000256" key="2">
    <source>
        <dbReference type="ARBA" id="ARBA00022692"/>
    </source>
</evidence>
<dbReference type="AlphaFoldDB" id="A0A058ZK83"/>
<keyword evidence="2 6" id="KW-0812">Transmembrane</keyword>
<keyword evidence="3 6" id="KW-1133">Transmembrane helix</keyword>
<dbReference type="STRING" id="1461693.ATO10_09033"/>
<dbReference type="EMBL" id="AQQY01000005">
    <property type="protein sequence ID" value="KCV81978.1"/>
    <property type="molecule type" value="Genomic_DNA"/>
</dbReference>
<accession>A0A058ZK83</accession>
<dbReference type="Pfam" id="PF06305">
    <property type="entry name" value="LapA_dom"/>
    <property type="match status" value="1"/>
</dbReference>
<evidence type="ECO:0000313" key="8">
    <source>
        <dbReference type="EMBL" id="KCV81978.1"/>
    </source>
</evidence>
<evidence type="ECO:0000256" key="6">
    <source>
        <dbReference type="SAM" id="Phobius"/>
    </source>
</evidence>
<dbReference type="InterPro" id="IPR010445">
    <property type="entry name" value="LapA_dom"/>
</dbReference>
<proteinExistence type="predicted"/>
<dbReference type="Proteomes" id="UP000024836">
    <property type="component" value="Unassembled WGS sequence"/>
</dbReference>
<feature type="region of interest" description="Disordered" evidence="5">
    <location>
        <begin position="94"/>
        <end position="120"/>
    </location>
</feature>
<name>A0A058ZK83_9RHOB</name>
<feature type="compositionally biased region" description="Basic and acidic residues" evidence="5">
    <location>
        <begin position="94"/>
        <end position="108"/>
    </location>
</feature>
<keyword evidence="9" id="KW-1185">Reference proteome</keyword>
<feature type="domain" description="Lipopolysaccharide assembly protein A" evidence="7">
    <location>
        <begin position="24"/>
        <end position="95"/>
    </location>
</feature>
<keyword evidence="4 6" id="KW-0472">Membrane</keyword>
<evidence type="ECO:0000256" key="1">
    <source>
        <dbReference type="ARBA" id="ARBA00022475"/>
    </source>
</evidence>